<evidence type="ECO:0000313" key="2">
    <source>
        <dbReference type="EMBL" id="RUL88781.1"/>
    </source>
</evidence>
<name>A0A432MMW1_9BACT</name>
<protein>
    <submittedName>
        <fullName evidence="2">Uncharacterized protein</fullName>
    </submittedName>
</protein>
<proteinExistence type="predicted"/>
<dbReference type="OrthoDB" id="9931812at2"/>
<feature type="region of interest" description="Disordered" evidence="1">
    <location>
        <begin position="238"/>
        <end position="261"/>
    </location>
</feature>
<accession>A0A432MMW1</accession>
<dbReference type="RefSeq" id="WP_126724269.1">
    <property type="nucleotide sequence ID" value="NZ_RYZH01000007.1"/>
</dbReference>
<evidence type="ECO:0000313" key="3">
    <source>
        <dbReference type="Proteomes" id="UP000280296"/>
    </source>
</evidence>
<comment type="caution">
    <text evidence="2">The sequence shown here is derived from an EMBL/GenBank/DDBJ whole genome shotgun (WGS) entry which is preliminary data.</text>
</comment>
<sequence>MNSVARHTKNPQHGLRRRPRLEALEGRALLSLAAIGPVLESFAEVGLLSEPSPPLGPEKPAGSILLPLGGIEKQPEPWRISTRFPWRISSWRHPTAALPDEPWADGGIVLPDDQDGPMMLPPVGEIRLEGRITPGGDLDLFALPVDPTTRSLQISYRRLFDGPPDPSHLGPIRVFLSDERGNLISSWALDPEFGGLDLQMLAFIRPDPTILYLGIESPGSGSESGSARYGLEVQRGGLSDPLSPFSPGTGRPGSGDDGGVPVSFGSELTNVMVLGQATLLGSSSARGTSSAAIDASGGTVGTLLESFGVGRFVPNGLGNVSPRPLPTVAAAPVGGLLPTGPEVRGEGGIPTVIPSPAPDADVVGLFLASEDREDGREPDELSAIDAWPAPPASRYGAEAVPLAPEASRPDGTRPVVGPGGLPMLLAGLRVAWGRPAIGSTALDPPLPPPAFPVESQGNSTPLLTGGPAIPPSSPIPGLERDGLAPSSPRVLRTALIGAAALAVGLILPDLAADRPVLLLRRAAPLRPWRRR</sequence>
<keyword evidence="3" id="KW-1185">Reference proteome</keyword>
<reference evidence="2 3" key="1">
    <citation type="submission" date="2018-12" db="EMBL/GenBank/DDBJ databases">
        <authorList>
            <person name="Toschakov S.V."/>
        </authorList>
    </citation>
    <scope>NUCLEOTIDE SEQUENCE [LARGE SCALE GENOMIC DNA]</scope>
    <source>
        <strain evidence="2 3">GM2012</strain>
    </source>
</reference>
<evidence type="ECO:0000256" key="1">
    <source>
        <dbReference type="SAM" id="MobiDB-lite"/>
    </source>
</evidence>
<feature type="region of interest" description="Disordered" evidence="1">
    <location>
        <begin position="460"/>
        <end position="484"/>
    </location>
</feature>
<dbReference type="Proteomes" id="UP000280296">
    <property type="component" value="Unassembled WGS sequence"/>
</dbReference>
<gene>
    <name evidence="2" type="ORF">TsocGM_05340</name>
</gene>
<reference evidence="2 3" key="2">
    <citation type="submission" date="2019-01" db="EMBL/GenBank/DDBJ databases">
        <title>Tautonia sociabilis, a novel thermotolerant planctomycete of Isosphaeraceae family, isolated from a 4000 m deep subterranean habitat.</title>
        <authorList>
            <person name="Kovaleva O.L."/>
            <person name="Elcheninov A.G."/>
            <person name="Van Heerden E."/>
            <person name="Toshchakov S.V."/>
            <person name="Novikov A."/>
            <person name="Bonch-Osmolovskaya E.A."/>
            <person name="Kublanov I.V."/>
        </authorList>
    </citation>
    <scope>NUCLEOTIDE SEQUENCE [LARGE SCALE GENOMIC DNA]</scope>
    <source>
        <strain evidence="2 3">GM2012</strain>
    </source>
</reference>
<organism evidence="2 3">
    <name type="scientific">Tautonia sociabilis</name>
    <dbReference type="NCBI Taxonomy" id="2080755"/>
    <lineage>
        <taxon>Bacteria</taxon>
        <taxon>Pseudomonadati</taxon>
        <taxon>Planctomycetota</taxon>
        <taxon>Planctomycetia</taxon>
        <taxon>Isosphaerales</taxon>
        <taxon>Isosphaeraceae</taxon>
        <taxon>Tautonia</taxon>
    </lineage>
</organism>
<dbReference type="EMBL" id="RYZH01000007">
    <property type="protein sequence ID" value="RUL88781.1"/>
    <property type="molecule type" value="Genomic_DNA"/>
</dbReference>
<dbReference type="AlphaFoldDB" id="A0A432MMW1"/>